<dbReference type="AlphaFoldDB" id="A0AAV2SKP7"/>
<evidence type="ECO:0000313" key="3">
    <source>
        <dbReference type="Proteomes" id="UP001497623"/>
    </source>
</evidence>
<dbReference type="Proteomes" id="UP001497623">
    <property type="component" value="Unassembled WGS sequence"/>
</dbReference>
<dbReference type="EMBL" id="CAXKWB010078060">
    <property type="protein sequence ID" value="CAL4202102.1"/>
    <property type="molecule type" value="Genomic_DNA"/>
</dbReference>
<comment type="caution">
    <text evidence="2">The sequence shown here is derived from an EMBL/GenBank/DDBJ whole genome shotgun (WGS) entry which is preliminary data.</text>
</comment>
<keyword evidence="3" id="KW-1185">Reference proteome</keyword>
<accession>A0AAV2SKP7</accession>
<organism evidence="2 3">
    <name type="scientific">Meganyctiphanes norvegica</name>
    <name type="common">Northern krill</name>
    <name type="synonym">Thysanopoda norvegica</name>
    <dbReference type="NCBI Taxonomy" id="48144"/>
    <lineage>
        <taxon>Eukaryota</taxon>
        <taxon>Metazoa</taxon>
        <taxon>Ecdysozoa</taxon>
        <taxon>Arthropoda</taxon>
        <taxon>Crustacea</taxon>
        <taxon>Multicrustacea</taxon>
        <taxon>Malacostraca</taxon>
        <taxon>Eumalacostraca</taxon>
        <taxon>Eucarida</taxon>
        <taxon>Euphausiacea</taxon>
        <taxon>Euphausiidae</taxon>
        <taxon>Meganyctiphanes</taxon>
    </lineage>
</organism>
<evidence type="ECO:0000256" key="1">
    <source>
        <dbReference type="SAM" id="MobiDB-lite"/>
    </source>
</evidence>
<sequence length="130" mass="14596">YDTFEEDLEDALLQLHDGQIPYLNIPQTVPDHCSQSETKPKVFVVKKEIEESQSDYSEEGYNLHQDVKPVVKLVEQVPMQDAKHGDTQSSTSDSEEEDNHSNNSEDTGGGPQLPIEPQVVIREGQEGVKF</sequence>
<protein>
    <submittedName>
        <fullName evidence="2">Uncharacterized protein</fullName>
    </submittedName>
</protein>
<feature type="region of interest" description="Disordered" evidence="1">
    <location>
        <begin position="75"/>
        <end position="130"/>
    </location>
</feature>
<feature type="non-terminal residue" evidence="2">
    <location>
        <position position="1"/>
    </location>
</feature>
<reference evidence="2 3" key="1">
    <citation type="submission" date="2024-05" db="EMBL/GenBank/DDBJ databases">
        <authorList>
            <person name="Wallberg A."/>
        </authorList>
    </citation>
    <scope>NUCLEOTIDE SEQUENCE [LARGE SCALE GENOMIC DNA]</scope>
</reference>
<gene>
    <name evidence="2" type="ORF">MNOR_LOCUS37666</name>
</gene>
<evidence type="ECO:0000313" key="2">
    <source>
        <dbReference type="EMBL" id="CAL4202102.1"/>
    </source>
</evidence>
<name>A0AAV2SKP7_MEGNR</name>
<proteinExistence type="predicted"/>